<dbReference type="Gene3D" id="2.120.10.80">
    <property type="entry name" value="Kelch-type beta propeller"/>
    <property type="match status" value="2"/>
</dbReference>
<keyword evidence="4" id="KW-0949">S-adenosyl-L-methionine</keyword>
<evidence type="ECO:0000256" key="1">
    <source>
        <dbReference type="ARBA" id="ARBA00004797"/>
    </source>
</evidence>
<dbReference type="SMART" id="SM00612">
    <property type="entry name" value="Kelch"/>
    <property type="match status" value="3"/>
</dbReference>
<dbReference type="GO" id="GO:0031591">
    <property type="term" value="P:wybutosine biosynthetic process"/>
    <property type="evidence" value="ECO:0000318"/>
    <property type="project" value="GO_Central"/>
</dbReference>
<dbReference type="InterPro" id="IPR056743">
    <property type="entry name" value="TRM5-TYW2-like_MTfase"/>
</dbReference>
<dbReference type="eggNOG" id="KOG1227">
    <property type="taxonomic scope" value="Eukaryota"/>
</dbReference>
<name>U5CVJ2_AMBTC</name>
<dbReference type="Gene3D" id="3.40.50.150">
    <property type="entry name" value="Vaccinia Virus protein VP39"/>
    <property type="match status" value="1"/>
</dbReference>
<comment type="catalytic activity">
    <reaction evidence="7">
        <text>4-demethylwyosine(37) in tRNA(Phe) + S-adenosyl-L-methionine = 4-demethyl-7-[(3S)-3-amino-3-carboxypropyl]wyosine(37) in tRNA(Phe) + S-methyl-5'-thioadenosine + H(+)</text>
        <dbReference type="Rhea" id="RHEA:36355"/>
        <dbReference type="Rhea" id="RHEA-COMP:10164"/>
        <dbReference type="Rhea" id="RHEA-COMP:10378"/>
        <dbReference type="ChEBI" id="CHEBI:15378"/>
        <dbReference type="ChEBI" id="CHEBI:17509"/>
        <dbReference type="ChEBI" id="CHEBI:59789"/>
        <dbReference type="ChEBI" id="CHEBI:64315"/>
        <dbReference type="ChEBI" id="CHEBI:73550"/>
        <dbReference type="EC" id="2.5.1.114"/>
    </reaction>
</comment>
<dbReference type="STRING" id="13333.U5CVJ2"/>
<dbReference type="Gene3D" id="3.30.1960.10">
    <property type="entry name" value="tRNA wybutosine-synthesizing-like"/>
    <property type="match status" value="1"/>
</dbReference>
<dbReference type="InterPro" id="IPR030382">
    <property type="entry name" value="MeTrfase_TRM5/TYW2"/>
</dbReference>
<evidence type="ECO:0000256" key="3">
    <source>
        <dbReference type="ARBA" id="ARBA00022679"/>
    </source>
</evidence>
<dbReference type="PROSITE" id="PS51684">
    <property type="entry name" value="SAM_MT_TRM5_TYW2"/>
    <property type="match status" value="1"/>
</dbReference>
<dbReference type="Proteomes" id="UP000017836">
    <property type="component" value="Unassembled WGS sequence"/>
</dbReference>
<dbReference type="Pfam" id="PF24681">
    <property type="entry name" value="Kelch_KLHDC2_KLHL20_DRC7"/>
    <property type="match status" value="1"/>
</dbReference>
<dbReference type="Pfam" id="PF25133">
    <property type="entry name" value="TYW2_N_2"/>
    <property type="match status" value="1"/>
</dbReference>
<comment type="catalytic activity">
    <reaction evidence="6">
        <text>4-demethyl-7-[(3S)-3-amino-3-carboxypropyl]wyosine(37) in tRNA(Phe) + S-adenosyl-L-methionine = 7-[(3S)-3-amino-3-carboxypropyl]wyosine(37) in tRNA(Phe) + S-adenosyl-L-homocysteine + H(+)</text>
        <dbReference type="Rhea" id="RHEA:36635"/>
        <dbReference type="Rhea" id="RHEA-COMP:10378"/>
        <dbReference type="Rhea" id="RHEA-COMP:10379"/>
        <dbReference type="ChEBI" id="CHEBI:15378"/>
        <dbReference type="ChEBI" id="CHEBI:57856"/>
        <dbReference type="ChEBI" id="CHEBI:59789"/>
        <dbReference type="ChEBI" id="CHEBI:73543"/>
        <dbReference type="ChEBI" id="CHEBI:73550"/>
        <dbReference type="EC" id="2.1.1.282"/>
    </reaction>
</comment>
<dbReference type="UniPathway" id="UPA00375"/>
<dbReference type="GO" id="GO:0008175">
    <property type="term" value="F:tRNA methyltransferase activity"/>
    <property type="evidence" value="ECO:0000318"/>
    <property type="project" value="GO_Central"/>
</dbReference>
<dbReference type="InterPro" id="IPR006652">
    <property type="entry name" value="Kelch_1"/>
</dbReference>
<reference evidence="10" key="1">
    <citation type="journal article" date="2013" name="Science">
        <title>The Amborella genome and the evolution of flowering plants.</title>
        <authorList>
            <consortium name="Amborella Genome Project"/>
        </authorList>
    </citation>
    <scope>NUCLEOTIDE SEQUENCE [LARGE SCALE GENOMIC DNA]</scope>
</reference>
<dbReference type="Gramene" id="ERN17346">
    <property type="protein sequence ID" value="ERN17346"/>
    <property type="gene ID" value="AMTR_s00037p00133600"/>
</dbReference>
<dbReference type="PANTHER" id="PTHR23245:SF25">
    <property type="entry name" value="TRNA WYBUTOSINE-SYNTHESIZING PROTEIN 2 HOMOLOG"/>
    <property type="match status" value="1"/>
</dbReference>
<dbReference type="Gene3D" id="3.30.300.110">
    <property type="entry name" value="Met-10+ protein-like domains"/>
    <property type="match status" value="1"/>
</dbReference>
<dbReference type="Pfam" id="PF02475">
    <property type="entry name" value="TRM5-TYW2_MTfase"/>
    <property type="match status" value="1"/>
</dbReference>
<dbReference type="Pfam" id="PF02676">
    <property type="entry name" value="TYW3"/>
    <property type="match status" value="1"/>
</dbReference>
<protein>
    <recommendedName>
        <fullName evidence="8">SAM-dependent methyltransferase TRM5/TYW2-type domain-containing protein</fullName>
    </recommendedName>
</protein>
<evidence type="ECO:0000313" key="9">
    <source>
        <dbReference type="EMBL" id="ERN17346.1"/>
    </source>
</evidence>
<dbReference type="GO" id="GO:0102522">
    <property type="term" value="F:tRNA 4-demethylwyosine alpha-amino-alpha-carboxypropyltransferase activity"/>
    <property type="evidence" value="ECO:0007669"/>
    <property type="project" value="UniProtKB-EC"/>
</dbReference>
<dbReference type="eggNOG" id="KOG0379">
    <property type="taxonomic scope" value="Eukaryota"/>
</dbReference>
<evidence type="ECO:0000256" key="6">
    <source>
        <dbReference type="ARBA" id="ARBA00049202"/>
    </source>
</evidence>
<evidence type="ECO:0000256" key="7">
    <source>
        <dbReference type="ARBA" id="ARBA00049400"/>
    </source>
</evidence>
<dbReference type="GO" id="GO:0030488">
    <property type="term" value="P:tRNA methylation"/>
    <property type="evidence" value="ECO:0000318"/>
    <property type="project" value="GO_Central"/>
</dbReference>
<keyword evidence="5" id="KW-0819">tRNA processing</keyword>
<dbReference type="InterPro" id="IPR029063">
    <property type="entry name" value="SAM-dependent_MTases_sf"/>
</dbReference>
<dbReference type="InterPro" id="IPR056744">
    <property type="entry name" value="TRM5/TYW2-like_N"/>
</dbReference>
<evidence type="ECO:0000259" key="8">
    <source>
        <dbReference type="PROSITE" id="PS51684"/>
    </source>
</evidence>
<dbReference type="EMBL" id="KI392350">
    <property type="protein sequence ID" value="ERN17346.1"/>
    <property type="molecule type" value="Genomic_DNA"/>
</dbReference>
<dbReference type="eggNOG" id="KOG1228">
    <property type="taxonomic scope" value="Eukaryota"/>
</dbReference>
<proteinExistence type="predicted"/>
<dbReference type="InterPro" id="IPR003827">
    <property type="entry name" value="tRNA_yW-synthesising"/>
</dbReference>
<dbReference type="KEGG" id="atr:18445684"/>
<dbReference type="OMA" id="AVECKDL"/>
<dbReference type="SUPFAM" id="SSF53335">
    <property type="entry name" value="S-adenosyl-L-methionine-dependent methyltransferases"/>
    <property type="match status" value="1"/>
</dbReference>
<dbReference type="SUPFAM" id="SSF111278">
    <property type="entry name" value="SSo0622-like"/>
    <property type="match status" value="1"/>
</dbReference>
<keyword evidence="2" id="KW-0489">Methyltransferase</keyword>
<organism evidence="9 10">
    <name type="scientific">Amborella trichopoda</name>
    <dbReference type="NCBI Taxonomy" id="13333"/>
    <lineage>
        <taxon>Eukaryota</taxon>
        <taxon>Viridiplantae</taxon>
        <taxon>Streptophyta</taxon>
        <taxon>Embryophyta</taxon>
        <taxon>Tracheophyta</taxon>
        <taxon>Spermatophyta</taxon>
        <taxon>Magnoliopsida</taxon>
        <taxon>Amborellales</taxon>
        <taxon>Amborellaceae</taxon>
        <taxon>Amborella</taxon>
    </lineage>
</organism>
<dbReference type="FunFam" id="3.40.50.150:FF:000131">
    <property type="entry name" value="tRNA wybutosine-synthesizing protein 2/3/4"/>
    <property type="match status" value="1"/>
</dbReference>
<dbReference type="OrthoDB" id="263283at2759"/>
<keyword evidence="3" id="KW-0808">Transferase</keyword>
<keyword evidence="10" id="KW-1185">Reference proteome</keyword>
<dbReference type="GO" id="GO:0005737">
    <property type="term" value="C:cytoplasm"/>
    <property type="evidence" value="ECO:0000318"/>
    <property type="project" value="GO_Central"/>
</dbReference>
<dbReference type="HOGENOM" id="CLU_006768_0_0_1"/>
<comment type="pathway">
    <text evidence="1">tRNA modification; wybutosine-tRNA(Phe) biosynthesis.</text>
</comment>
<evidence type="ECO:0000256" key="2">
    <source>
        <dbReference type="ARBA" id="ARBA00022603"/>
    </source>
</evidence>
<dbReference type="CDD" id="cd02440">
    <property type="entry name" value="AdoMet_MTases"/>
    <property type="match status" value="1"/>
</dbReference>
<evidence type="ECO:0000313" key="10">
    <source>
        <dbReference type="Proteomes" id="UP000017836"/>
    </source>
</evidence>
<gene>
    <name evidence="9" type="ORF">AMTR_s00037p00133600</name>
</gene>
<dbReference type="PANTHER" id="PTHR23245">
    <property type="entry name" value="TRNA METHYLTRANSFERASE"/>
    <property type="match status" value="1"/>
</dbReference>
<dbReference type="InterPro" id="IPR015915">
    <property type="entry name" value="Kelch-typ_b-propeller"/>
</dbReference>
<accession>U5CVJ2</accession>
<dbReference type="AlphaFoldDB" id="U5CVJ2"/>
<dbReference type="SUPFAM" id="SSF117281">
    <property type="entry name" value="Kelch motif"/>
    <property type="match status" value="1"/>
</dbReference>
<evidence type="ECO:0000256" key="5">
    <source>
        <dbReference type="ARBA" id="ARBA00022694"/>
    </source>
</evidence>
<evidence type="ECO:0000256" key="4">
    <source>
        <dbReference type="ARBA" id="ARBA00022691"/>
    </source>
</evidence>
<dbReference type="InterPro" id="IPR036602">
    <property type="entry name" value="tRNA_yW-synthesising-like_sf"/>
</dbReference>
<sequence>MEFEKRKGMALAALASELGDKSPKGSVDAPILLLLRTINAIPSYFTTSSCSGRISILLHPHTITKKNKKKAGDWLFVSHEPANPEAVVRLLFDEQEREQDGGLVVFRFEPFILAVDCIDVASAQSLVSTAISCGFRESGITGIGRRIMVSIRCSIRLEVPLGQLGRLMVSSEYVRFLVGLANEKFEENKRRTDAFLQALHMKGSPGSADSKKDFHDRIQGYSSMTRSKFADLESKQTDILCEMSSSEKDIPAACAAEPPNMHMEDEDPYDYRKFSVGSILLSYHSEIEHCKLDREETGHDSGSSNSLQHGLSVNELVISGELVEKLLLWGHSACVLDTTKFKQILVFGGFGGLGRHARQNESFTLDPKVGLLKKINVSGPPSPRIGHTLSVVGNHVFIIGGRGDPIQILDDVWVLHVDENRWEQLACSGSEFHARHRHAAAVVGSKIYVFGGLDCGRIYSSMFVLDTELLQWNEVCIKGELPCARHSHSMVAVSRKLYMFGGYDGERPLGDLYSFDVATSLWKKELTLGTNPSPRLSHCMFVYKRYVGILGGCPLGYQYQKLALLDLNDLVWKHVKLQSINESLLIRSAACVVEDDLVIIGGGASCYAFGTKFNAPLKINLYKIGLLPCGSCDIGDKSNAKIDEKGHDSNTGISICHGDDPLASHENDSMCKATKLSPVSYDAKFSDHTDIMAGSNSDNKCMKHWVLQIERAHAKFGKDILKNLGWLDLGRRVYSSKDGTQIYLPITKNCYPFLREKLMASAEGFDNWNGIYPKKLNSGKENFQSVDSLSILVNLLLSGGGSLTIDASPRARKAPKAPHHVLREEVCSLIKQKGLSPELLDQLPSRWERFGDLLILPMDSFKDKVWDSIGEELWPIVMKSLEANRLARQGRISPTGTRDSTVELLMGDNGWVEHQENGIIYTFDVTKCMFSSGNVSEKLRMAHLDCRNEVIVDLYAGIGYFVLPFLVKAGAKLVYACEWNPHALEALRHNVRANHVADRCIILEGDNQITAPRGIANRVCLGLLPTSESGWPTAVRALRPEGGVMHVHGNAKDVEEGSWSEHVVRSIKDIADSIGYCWDVSIEHLERVKWYAPHIRHLVADVRCRQCNSYIL</sequence>
<feature type="domain" description="SAM-dependent methyltransferase TRM5/TYW2-type" evidence="8">
    <location>
        <begin position="847"/>
        <end position="1106"/>
    </location>
</feature>